<reference evidence="3" key="1">
    <citation type="submission" date="2016-10" db="EMBL/GenBank/DDBJ databases">
        <authorList>
            <person name="Varghese N."/>
            <person name="Submissions S."/>
        </authorList>
    </citation>
    <scope>NUCLEOTIDE SEQUENCE [LARGE SCALE GENOMIC DNA]</scope>
    <source>
        <strain evidence="3">DSM 18609</strain>
    </source>
</reference>
<protein>
    <submittedName>
        <fullName evidence="2">Uncharacterized protein</fullName>
    </submittedName>
</protein>
<evidence type="ECO:0000313" key="2">
    <source>
        <dbReference type="EMBL" id="SDE31348.1"/>
    </source>
</evidence>
<feature type="transmembrane region" description="Helical" evidence="1">
    <location>
        <begin position="30"/>
        <end position="53"/>
    </location>
</feature>
<name>A0A1G7BW55_9SPHI</name>
<evidence type="ECO:0000313" key="3">
    <source>
        <dbReference type="Proteomes" id="UP000199455"/>
    </source>
</evidence>
<dbReference type="RefSeq" id="WP_143009654.1">
    <property type="nucleotide sequence ID" value="NZ_FMZH01000017.1"/>
</dbReference>
<feature type="transmembrane region" description="Helical" evidence="1">
    <location>
        <begin position="62"/>
        <end position="80"/>
    </location>
</feature>
<gene>
    <name evidence="2" type="ORF">SAMN04488024_1179</name>
</gene>
<sequence>MKPFIYPAIAFLTNFILFEGFPMAGGGASLGTLLTIPVIAIVSLLLTGIHYLLQRKKVKTKYFQMGGIAAMVLLSYALFITDEGNTPIDIIGRMFKTGYNYKKIELSDYFLEHSPPYLEKILAAKKKFKTQLPDTAYTINVTNPISFTTTESIGIYYRNGIPLSIDEHVKIQQLNNNAIRLTRIDKQDSLTFILTPLETEINSSIVSVFPEEHVKDEDEKKLRLADISLINKNNTLDRQYFAYSIFYWLL</sequence>
<keyword evidence="1" id="KW-0472">Membrane</keyword>
<dbReference type="Proteomes" id="UP000199455">
    <property type="component" value="Unassembled WGS sequence"/>
</dbReference>
<accession>A0A1G7BW55</accession>
<keyword evidence="3" id="KW-1185">Reference proteome</keyword>
<keyword evidence="1" id="KW-1133">Transmembrane helix</keyword>
<evidence type="ECO:0000256" key="1">
    <source>
        <dbReference type="SAM" id="Phobius"/>
    </source>
</evidence>
<feature type="transmembrane region" description="Helical" evidence="1">
    <location>
        <begin position="5"/>
        <end position="24"/>
    </location>
</feature>
<proteinExistence type="predicted"/>
<organism evidence="2 3">
    <name type="scientific">Pedobacter soli</name>
    <dbReference type="NCBI Taxonomy" id="390242"/>
    <lineage>
        <taxon>Bacteria</taxon>
        <taxon>Pseudomonadati</taxon>
        <taxon>Bacteroidota</taxon>
        <taxon>Sphingobacteriia</taxon>
        <taxon>Sphingobacteriales</taxon>
        <taxon>Sphingobacteriaceae</taxon>
        <taxon>Pedobacter</taxon>
    </lineage>
</organism>
<dbReference type="EMBL" id="FMZH01000017">
    <property type="protein sequence ID" value="SDE31348.1"/>
    <property type="molecule type" value="Genomic_DNA"/>
</dbReference>
<keyword evidence="1" id="KW-0812">Transmembrane</keyword>
<dbReference type="AlphaFoldDB" id="A0A1G7BW55"/>